<dbReference type="Pfam" id="PF00590">
    <property type="entry name" value="TP_methylase"/>
    <property type="match status" value="1"/>
</dbReference>
<organism evidence="11 12">
    <name type="scientific">Aporhodopirellula aestuarii</name>
    <dbReference type="NCBI Taxonomy" id="2950107"/>
    <lineage>
        <taxon>Bacteria</taxon>
        <taxon>Pseudomonadati</taxon>
        <taxon>Planctomycetota</taxon>
        <taxon>Planctomycetia</taxon>
        <taxon>Pirellulales</taxon>
        <taxon>Pirellulaceae</taxon>
        <taxon>Aporhodopirellula</taxon>
    </lineage>
</organism>
<dbReference type="Proteomes" id="UP001202961">
    <property type="component" value="Unassembled WGS sequence"/>
</dbReference>
<reference evidence="11 12" key="1">
    <citation type="journal article" date="2022" name="Syst. Appl. Microbiol.">
        <title>Rhodopirellula aestuarii sp. nov., a novel member of the genus Rhodopirellula isolated from brackish sediments collected in the Tagus River estuary, Portugal.</title>
        <authorList>
            <person name="Vitorino I.R."/>
            <person name="Klimek D."/>
            <person name="Calusinska M."/>
            <person name="Lobo-da-Cunha A."/>
            <person name="Vasconcelos V."/>
            <person name="Lage O.M."/>
        </authorList>
    </citation>
    <scope>NUCLEOTIDE SEQUENCE [LARGE SCALE GENOMIC DNA]</scope>
    <source>
        <strain evidence="11 12">ICT_H3.1</strain>
    </source>
</reference>
<keyword evidence="4 11" id="KW-0808">Transferase</keyword>
<keyword evidence="3 11" id="KW-0489">Methyltransferase</keyword>
<dbReference type="InterPro" id="IPR035996">
    <property type="entry name" value="4pyrrol_Methylase_sf"/>
</dbReference>
<evidence type="ECO:0000259" key="10">
    <source>
        <dbReference type="Pfam" id="PF02602"/>
    </source>
</evidence>
<gene>
    <name evidence="11" type="primary">cobA</name>
    <name evidence="11" type="ORF">NB063_20535</name>
</gene>
<dbReference type="Pfam" id="PF02602">
    <property type="entry name" value="HEM4"/>
    <property type="match status" value="1"/>
</dbReference>
<comment type="similarity">
    <text evidence="1">Belongs to the precorrin methyltransferase family.</text>
</comment>
<evidence type="ECO:0000313" key="12">
    <source>
        <dbReference type="Proteomes" id="UP001202961"/>
    </source>
</evidence>
<dbReference type="Gene3D" id="3.40.1010.10">
    <property type="entry name" value="Cobalt-precorrin-4 Transmethylase, Domain 1"/>
    <property type="match status" value="1"/>
</dbReference>
<keyword evidence="12" id="KW-1185">Reference proteome</keyword>
<dbReference type="PROSITE" id="PS00839">
    <property type="entry name" value="SUMT_1"/>
    <property type="match status" value="1"/>
</dbReference>
<dbReference type="InterPro" id="IPR014777">
    <property type="entry name" value="4pyrrole_Mease_sub1"/>
</dbReference>
<evidence type="ECO:0000259" key="9">
    <source>
        <dbReference type="Pfam" id="PF00590"/>
    </source>
</evidence>
<name>A0ABT0U871_9BACT</name>
<dbReference type="InterPro" id="IPR036108">
    <property type="entry name" value="4pyrrol_syn_uPrphyn_synt_sf"/>
</dbReference>
<accession>A0ABT0U871</accession>
<feature type="region of interest" description="Disordered" evidence="8">
    <location>
        <begin position="1"/>
        <end position="23"/>
    </location>
</feature>
<dbReference type="SUPFAM" id="SSF53790">
    <property type="entry name" value="Tetrapyrrole methylase"/>
    <property type="match status" value="1"/>
</dbReference>
<keyword evidence="5" id="KW-0949">S-adenosyl-L-methionine</keyword>
<dbReference type="Gene3D" id="3.40.50.10090">
    <property type="match status" value="2"/>
</dbReference>
<protein>
    <recommendedName>
        <fullName evidence="2">uroporphyrinogen-III C-methyltransferase</fullName>
        <ecNumber evidence="2">2.1.1.107</ecNumber>
    </recommendedName>
</protein>
<dbReference type="InterPro" id="IPR000878">
    <property type="entry name" value="4pyrrol_Mease"/>
</dbReference>
<comment type="pathway">
    <text evidence="7">Porphyrin-containing compound metabolism; siroheme biosynthesis; precorrin-2 from uroporphyrinogen III: step 1/1.</text>
</comment>
<dbReference type="GO" id="GO:0004851">
    <property type="term" value="F:uroporphyrin-III C-methyltransferase activity"/>
    <property type="evidence" value="ECO:0007669"/>
    <property type="project" value="UniProtKB-EC"/>
</dbReference>
<dbReference type="CDD" id="cd06578">
    <property type="entry name" value="HemD"/>
    <property type="match status" value="1"/>
</dbReference>
<evidence type="ECO:0000256" key="6">
    <source>
        <dbReference type="ARBA" id="ARBA00023244"/>
    </source>
</evidence>
<sequence length="522" mass="56229">MTSPRDDSTTPTTPTSPEADSVKQRGFVALVGAGPGHPELLTLRGQYWLSRCDVVLYDGLSNAEMLAHAPQAEHICVGKHGQSRIWTQPEIITETLRHAAAGKSVVRLKGGDPAVFARTSEEVDALVAANIPFEIVPGITAALAAGSYAGIPITHRGIASAVALVTGHEEPGKPESALDWAALAAFPGTLVIYMGVTTADVWTRALLDAGKPPETPCAILRRCSLPDQQQITCRLDEVAGHLTPASKFRPPVITIVGDVTKLSETMDWFSRRPLHGQRVLVTRPVEQADELARPLEDLGAITVRQSVIEIMPPANWEQIDNAIDRLPTFQTIIFSSTNAVCYFLDRLLERGYDVRSLAGLRIAALGKATATRLSEYHLNADLIPSEFTADGLVRDLWTSVSDENVLIVRANRGSRVLPDGLAAAGARVEEVAAYQNVDVEHADPKIAEMLRQGEIDWITVTSSATAENLHRLFGDDLQGCRFVAISPITAEVLRSHDYDVAAIAETPSMDSLADAVAKASQA</sequence>
<proteinExistence type="inferred from homology"/>
<evidence type="ECO:0000256" key="7">
    <source>
        <dbReference type="ARBA" id="ARBA00025705"/>
    </source>
</evidence>
<evidence type="ECO:0000256" key="1">
    <source>
        <dbReference type="ARBA" id="ARBA00005879"/>
    </source>
</evidence>
<evidence type="ECO:0000256" key="8">
    <source>
        <dbReference type="SAM" id="MobiDB-lite"/>
    </source>
</evidence>
<dbReference type="EMBL" id="JAMQBK010000059">
    <property type="protein sequence ID" value="MCM2373007.1"/>
    <property type="molecule type" value="Genomic_DNA"/>
</dbReference>
<dbReference type="PANTHER" id="PTHR45790">
    <property type="entry name" value="SIROHEME SYNTHASE-RELATED"/>
    <property type="match status" value="1"/>
</dbReference>
<dbReference type="PANTHER" id="PTHR45790:SF3">
    <property type="entry name" value="S-ADENOSYL-L-METHIONINE-DEPENDENT UROPORPHYRINOGEN III METHYLTRANSFERASE, CHLOROPLASTIC"/>
    <property type="match status" value="1"/>
</dbReference>
<keyword evidence="6" id="KW-0627">Porphyrin biosynthesis</keyword>
<dbReference type="NCBIfam" id="NF004790">
    <property type="entry name" value="PRK06136.1"/>
    <property type="match status" value="1"/>
</dbReference>
<evidence type="ECO:0000313" key="11">
    <source>
        <dbReference type="EMBL" id="MCM2373007.1"/>
    </source>
</evidence>
<feature type="domain" description="Tetrapyrrole biosynthesis uroporphyrinogen III synthase" evidence="10">
    <location>
        <begin position="289"/>
        <end position="513"/>
    </location>
</feature>
<dbReference type="InterPro" id="IPR003754">
    <property type="entry name" value="4pyrrol_synth_uPrphyn_synth"/>
</dbReference>
<evidence type="ECO:0000256" key="2">
    <source>
        <dbReference type="ARBA" id="ARBA00012162"/>
    </source>
</evidence>
<dbReference type="NCBIfam" id="TIGR01469">
    <property type="entry name" value="cobA_cysG_Cterm"/>
    <property type="match status" value="1"/>
</dbReference>
<feature type="domain" description="Tetrapyrrole methylase" evidence="9">
    <location>
        <begin position="28"/>
        <end position="238"/>
    </location>
</feature>
<evidence type="ECO:0000256" key="5">
    <source>
        <dbReference type="ARBA" id="ARBA00022691"/>
    </source>
</evidence>
<dbReference type="GO" id="GO:0032259">
    <property type="term" value="P:methylation"/>
    <property type="evidence" value="ECO:0007669"/>
    <property type="project" value="UniProtKB-KW"/>
</dbReference>
<dbReference type="InterPro" id="IPR014776">
    <property type="entry name" value="4pyrrole_Mease_sub2"/>
</dbReference>
<dbReference type="EC" id="2.1.1.107" evidence="2"/>
<dbReference type="InterPro" id="IPR003043">
    <property type="entry name" value="Uropor_MeTrfase_CS"/>
</dbReference>
<dbReference type="Gene3D" id="3.30.950.10">
    <property type="entry name" value="Methyltransferase, Cobalt-precorrin-4 Transmethylase, Domain 2"/>
    <property type="match status" value="1"/>
</dbReference>
<evidence type="ECO:0000256" key="3">
    <source>
        <dbReference type="ARBA" id="ARBA00022603"/>
    </source>
</evidence>
<dbReference type="InterPro" id="IPR050161">
    <property type="entry name" value="Siro_Cobalamin_biosynth"/>
</dbReference>
<dbReference type="InterPro" id="IPR006366">
    <property type="entry name" value="CobA/CysG_C"/>
</dbReference>
<dbReference type="SUPFAM" id="SSF69618">
    <property type="entry name" value="HemD-like"/>
    <property type="match status" value="1"/>
</dbReference>
<dbReference type="CDD" id="cd11642">
    <property type="entry name" value="SUMT"/>
    <property type="match status" value="1"/>
</dbReference>
<evidence type="ECO:0000256" key="4">
    <source>
        <dbReference type="ARBA" id="ARBA00022679"/>
    </source>
</evidence>
<comment type="caution">
    <text evidence="11">The sequence shown here is derived from an EMBL/GenBank/DDBJ whole genome shotgun (WGS) entry which is preliminary data.</text>
</comment>